<gene>
    <name evidence="1" type="primary">ORMDL3</name>
    <name evidence="1" type="ORF">GBF38_010445</name>
</gene>
<keyword evidence="2" id="KW-1185">Reference proteome</keyword>
<reference evidence="1" key="1">
    <citation type="submission" date="2020-04" db="EMBL/GenBank/DDBJ databases">
        <title>A chromosome-scale assembly and high-density genetic map of the yellow drum (Nibea albiflora) genome.</title>
        <authorList>
            <person name="Xu D."/>
            <person name="Zhang W."/>
            <person name="Chen R."/>
            <person name="Tan P."/>
            <person name="Wang L."/>
            <person name="Song H."/>
            <person name="Tian L."/>
            <person name="Zhu Q."/>
            <person name="Wang B."/>
        </authorList>
    </citation>
    <scope>NUCLEOTIDE SEQUENCE</scope>
    <source>
        <strain evidence="1">ZJHYS-2018</strain>
    </source>
</reference>
<organism evidence="1 2">
    <name type="scientific">Nibea albiflora</name>
    <name type="common">Yellow drum</name>
    <name type="synonym">Corvina albiflora</name>
    <dbReference type="NCBI Taxonomy" id="240163"/>
    <lineage>
        <taxon>Eukaryota</taxon>
        <taxon>Metazoa</taxon>
        <taxon>Chordata</taxon>
        <taxon>Craniata</taxon>
        <taxon>Vertebrata</taxon>
        <taxon>Euteleostomi</taxon>
        <taxon>Actinopterygii</taxon>
        <taxon>Neopterygii</taxon>
        <taxon>Teleostei</taxon>
        <taxon>Neoteleostei</taxon>
        <taxon>Acanthomorphata</taxon>
        <taxon>Eupercaria</taxon>
        <taxon>Sciaenidae</taxon>
        <taxon>Nibea</taxon>
    </lineage>
</organism>
<sequence length="516" mass="58321">MNVGTAHSEVNPNTRVMNSRGMWLSYILGIGLLHVILLSIPFASVPVVWTLTNLIHNLCMYLLLHTVKGTPFETPDQGKARLLTHWEQMDYGVQFTASRKFLTITPIVLSTRSLASLTQTRQIIRSTSTLTEFTREYKFEKTMLNVPDYLLKEEETVCMANEVSDDEEGELWCSDFELPLFTSETFIDMILFHLKKLTQEQWDFLAFGKIDTATVFILTELCNDIIEDVTMEVFEEVEPQYKPANTPATLNNSEPPQREPNLSSVTGKDIEACLGDSLNQCFAEMMGVSEKKSDYSELLRELVANEVARKINCRLTAQSTSFEQTEEFMEIETPVTIEMVRNMSKIFTQNLLRKSSSETSEEEYLDSVFSCPSYQNEISDITTLSSEYSDLPSSLIPMPPTSIQEKFSKGEKTFLAVLLAKVVDHIAETTKTSILALDFDGILNKLIVTVEETNFPPTCGNLDLSMFDNLCKEFGSAKLLQAAIMSEDLAFAEAFSRELKTQLEKPSKKNPSFFSK</sequence>
<dbReference type="EMBL" id="CM024806">
    <property type="protein sequence ID" value="KAG8008811.1"/>
    <property type="molecule type" value="Genomic_DNA"/>
</dbReference>
<name>A0ACB7F6Z4_NIBAL</name>
<proteinExistence type="predicted"/>
<feature type="non-terminal residue" evidence="1">
    <location>
        <position position="516"/>
    </location>
</feature>
<comment type="caution">
    <text evidence="1">The sequence shown here is derived from an EMBL/GenBank/DDBJ whole genome shotgun (WGS) entry which is preliminary data.</text>
</comment>
<evidence type="ECO:0000313" key="2">
    <source>
        <dbReference type="Proteomes" id="UP000805704"/>
    </source>
</evidence>
<evidence type="ECO:0000313" key="1">
    <source>
        <dbReference type="EMBL" id="KAG8008811.1"/>
    </source>
</evidence>
<accession>A0ACB7F6Z4</accession>
<protein>
    <submittedName>
        <fullName evidence="1">ORM1-like protein 3</fullName>
    </submittedName>
</protein>
<dbReference type="Proteomes" id="UP000805704">
    <property type="component" value="Chromosome 18"/>
</dbReference>